<evidence type="ECO:0000313" key="2">
    <source>
        <dbReference type="Proteomes" id="UP001603857"/>
    </source>
</evidence>
<gene>
    <name evidence="1" type="ORF">Fmac_022529</name>
</gene>
<reference evidence="1 2" key="1">
    <citation type="submission" date="2024-08" db="EMBL/GenBank/DDBJ databases">
        <title>Insights into the chromosomal genome structure of Flemingia macrophylla.</title>
        <authorList>
            <person name="Ding Y."/>
            <person name="Zhao Y."/>
            <person name="Bi W."/>
            <person name="Wu M."/>
            <person name="Zhao G."/>
            <person name="Gong Y."/>
            <person name="Li W."/>
            <person name="Zhang P."/>
        </authorList>
    </citation>
    <scope>NUCLEOTIDE SEQUENCE [LARGE SCALE GENOMIC DNA]</scope>
    <source>
        <strain evidence="1">DYQJB</strain>
        <tissue evidence="1">Leaf</tissue>
    </source>
</reference>
<proteinExistence type="predicted"/>
<dbReference type="Proteomes" id="UP001603857">
    <property type="component" value="Unassembled WGS sequence"/>
</dbReference>
<keyword evidence="2" id="KW-1185">Reference proteome</keyword>
<accession>A0ABD1M0C6</accession>
<dbReference type="AlphaFoldDB" id="A0ABD1M0C6"/>
<dbReference type="EMBL" id="JBGMDY010000007">
    <property type="protein sequence ID" value="KAL2329102.1"/>
    <property type="molecule type" value="Genomic_DNA"/>
</dbReference>
<sequence length="103" mass="11536">MEKGCNGMINSARNRVVDCFYDESLTRMRTALYSITLSNCSVLCLTYAENFHKELQPVLILSLVVRWGSWNCSGAVVFIWCLLDLGDGKLYISSEIGKSSSNE</sequence>
<evidence type="ECO:0000313" key="1">
    <source>
        <dbReference type="EMBL" id="KAL2329102.1"/>
    </source>
</evidence>
<name>A0ABD1M0C6_9FABA</name>
<comment type="caution">
    <text evidence="1">The sequence shown here is derived from an EMBL/GenBank/DDBJ whole genome shotgun (WGS) entry which is preliminary data.</text>
</comment>
<protein>
    <submittedName>
        <fullName evidence="1">Uncharacterized protein</fullName>
    </submittedName>
</protein>
<organism evidence="1 2">
    <name type="scientific">Flemingia macrophylla</name>
    <dbReference type="NCBI Taxonomy" id="520843"/>
    <lineage>
        <taxon>Eukaryota</taxon>
        <taxon>Viridiplantae</taxon>
        <taxon>Streptophyta</taxon>
        <taxon>Embryophyta</taxon>
        <taxon>Tracheophyta</taxon>
        <taxon>Spermatophyta</taxon>
        <taxon>Magnoliopsida</taxon>
        <taxon>eudicotyledons</taxon>
        <taxon>Gunneridae</taxon>
        <taxon>Pentapetalae</taxon>
        <taxon>rosids</taxon>
        <taxon>fabids</taxon>
        <taxon>Fabales</taxon>
        <taxon>Fabaceae</taxon>
        <taxon>Papilionoideae</taxon>
        <taxon>50 kb inversion clade</taxon>
        <taxon>NPAAA clade</taxon>
        <taxon>indigoferoid/millettioid clade</taxon>
        <taxon>Phaseoleae</taxon>
        <taxon>Flemingia</taxon>
    </lineage>
</organism>